<comment type="caution">
    <text evidence="10">The sequence shown here is derived from an EMBL/GenBank/DDBJ whole genome shotgun (WGS) entry which is preliminary data.</text>
</comment>
<feature type="active site" description="Proton acceptor; for processing activity" evidence="9">
    <location>
        <position position="83"/>
    </location>
</feature>
<keyword evidence="3 9" id="KW-0745">Spermidine biosynthesis</keyword>
<dbReference type="Pfam" id="PF02675">
    <property type="entry name" value="AdoMet_dc"/>
    <property type="match status" value="1"/>
</dbReference>
<comment type="cofactor">
    <cofactor evidence="9">
        <name>pyruvate</name>
        <dbReference type="ChEBI" id="CHEBI:15361"/>
    </cofactor>
    <text evidence="9">Binds 1 pyruvoyl group covalently per subunit.</text>
</comment>
<keyword evidence="4 9" id="KW-0620">Polyamine biosynthesis</keyword>
<evidence type="ECO:0000256" key="8">
    <source>
        <dbReference type="ARBA" id="ARBA00023317"/>
    </source>
</evidence>
<dbReference type="EC" id="4.1.1.50" evidence="9"/>
<dbReference type="SUPFAM" id="SSF56276">
    <property type="entry name" value="S-adenosylmethionine decarboxylase"/>
    <property type="match status" value="1"/>
</dbReference>
<dbReference type="HAMAP" id="MF_00464">
    <property type="entry name" value="AdoMetDC_1"/>
    <property type="match status" value="1"/>
</dbReference>
<sequence length="156" mass="17368">MFRSGDGREKIEPKIVRTNGSHILCDFDKCSPEILRSRDTVEDLLLRAARLAEATIVASHFHAFSPEGISGIVLIAESHLSIHTWPSARYAAVDLYTCGELDSWPALAALAQALGSKEPRYAEIHRRSLYEPVAENVRRRPGIDLQKIALPSDLHK</sequence>
<dbReference type="PANTHER" id="PTHR33866">
    <property type="entry name" value="S-ADENOSYLMETHIONINE DECARBOXYLASE PROENZYME"/>
    <property type="match status" value="1"/>
</dbReference>
<proteinExistence type="inferred from homology"/>
<feature type="site" description="Cleavage (non-hydrolytic); by autolysis" evidence="9">
    <location>
        <begin position="77"/>
        <end position="78"/>
    </location>
</feature>
<dbReference type="Gene3D" id="3.60.90.10">
    <property type="entry name" value="S-adenosylmethionine decarboxylase"/>
    <property type="match status" value="1"/>
</dbReference>
<dbReference type="Proteomes" id="UP001196870">
    <property type="component" value="Unassembled WGS sequence"/>
</dbReference>
<dbReference type="NCBIfam" id="TIGR03330">
    <property type="entry name" value="SAM_DCase_Bsu"/>
    <property type="match status" value="1"/>
</dbReference>
<keyword evidence="5 9" id="KW-0865">Zymogen</keyword>
<feature type="modified residue" description="Pyruvic acid (Ser); by autocatalysis" evidence="9">
    <location>
        <position position="78"/>
    </location>
</feature>
<reference evidence="11" key="1">
    <citation type="journal article" date="2021" name="Syst. Appl. Microbiol.">
        <title>Roseomonas hellenica sp. nov., isolated from roots of wild-growing Alkanna tinctoria.</title>
        <authorList>
            <person name="Rat A."/>
            <person name="Naranjo H.D."/>
            <person name="Lebbe L."/>
            <person name="Cnockaert M."/>
            <person name="Krigas N."/>
            <person name="Grigoriadou K."/>
            <person name="Maloupa E."/>
            <person name="Willems A."/>
        </authorList>
    </citation>
    <scope>NUCLEOTIDE SEQUENCE [LARGE SCALE GENOMIC DNA]</scope>
    <source>
        <strain evidence="11">LMG 31523</strain>
    </source>
</reference>
<evidence type="ECO:0000256" key="1">
    <source>
        <dbReference type="ARBA" id="ARBA00022793"/>
    </source>
</evidence>
<evidence type="ECO:0000256" key="9">
    <source>
        <dbReference type="HAMAP-Rule" id="MF_00464"/>
    </source>
</evidence>
<dbReference type="EMBL" id="JAAGBB010000006">
    <property type="protein sequence ID" value="MBR0664002.1"/>
    <property type="molecule type" value="Genomic_DNA"/>
</dbReference>
<dbReference type="InterPro" id="IPR016067">
    <property type="entry name" value="S-AdoMet_deCO2ase_core"/>
</dbReference>
<evidence type="ECO:0000256" key="2">
    <source>
        <dbReference type="ARBA" id="ARBA00022813"/>
    </source>
</evidence>
<evidence type="ECO:0000313" key="10">
    <source>
        <dbReference type="EMBL" id="MBR0664002.1"/>
    </source>
</evidence>
<comment type="function">
    <text evidence="9">Catalyzes the decarboxylation of S-adenosylmethionine to S-adenosylmethioninamine (dcAdoMet), the propylamine donor required for the synthesis of the polyamines spermine and spermidine from the diamine putrescine.</text>
</comment>
<evidence type="ECO:0000256" key="5">
    <source>
        <dbReference type="ARBA" id="ARBA00023145"/>
    </source>
</evidence>
<gene>
    <name evidence="10" type="primary">speD</name>
    <name evidence="9" type="synonym">speH</name>
    <name evidence="10" type="ORF">GXW71_06495</name>
</gene>
<feature type="active site" description="Proton donor; for catalytic activity" evidence="9">
    <location>
        <position position="98"/>
    </location>
</feature>
<evidence type="ECO:0000256" key="3">
    <source>
        <dbReference type="ARBA" id="ARBA00023066"/>
    </source>
</evidence>
<keyword evidence="6 9" id="KW-0456">Lyase</keyword>
<evidence type="ECO:0000256" key="4">
    <source>
        <dbReference type="ARBA" id="ARBA00023115"/>
    </source>
</evidence>
<keyword evidence="2 9" id="KW-0068">Autocatalytic cleavage</keyword>
<comment type="pathway">
    <text evidence="9">Amine and polyamine biosynthesis; S-adenosylmethioninamine biosynthesis; S-adenosylmethioninamine from S-adenosyl-L-methionine: step 1/1.</text>
</comment>
<name>A0ABS5EUN3_9PROT</name>
<dbReference type="GO" id="GO:0004014">
    <property type="term" value="F:adenosylmethionine decarboxylase activity"/>
    <property type="evidence" value="ECO:0007669"/>
    <property type="project" value="UniProtKB-EC"/>
</dbReference>
<feature type="chain" id="PRO_5044946739" description="S-adenosylmethionine decarboxylase alpha chain" evidence="9">
    <location>
        <begin position="78"/>
        <end position="156"/>
    </location>
</feature>
<comment type="subunit">
    <text evidence="9">Heterotetramer of two alpha and two beta chains arranged as a dimer of alpha/beta heterodimers.</text>
</comment>
<dbReference type="RefSeq" id="WP_211851606.1">
    <property type="nucleotide sequence ID" value="NZ_JAAGBB010000006.1"/>
</dbReference>
<comment type="similarity">
    <text evidence="9">Belongs to the prokaryotic AdoMetDC family. Type 1 subfamily.</text>
</comment>
<dbReference type="PANTHER" id="PTHR33866:SF2">
    <property type="entry name" value="S-ADENOSYLMETHIONINE DECARBOXYLASE PROENZYME"/>
    <property type="match status" value="1"/>
</dbReference>
<comment type="catalytic activity">
    <reaction evidence="9">
        <text>S-adenosyl-L-methionine + H(+) = S-adenosyl 3-(methylsulfanyl)propylamine + CO2</text>
        <dbReference type="Rhea" id="RHEA:15981"/>
        <dbReference type="ChEBI" id="CHEBI:15378"/>
        <dbReference type="ChEBI" id="CHEBI:16526"/>
        <dbReference type="ChEBI" id="CHEBI:57443"/>
        <dbReference type="ChEBI" id="CHEBI:59789"/>
        <dbReference type="EC" id="4.1.1.50"/>
    </reaction>
</comment>
<evidence type="ECO:0000256" key="7">
    <source>
        <dbReference type="ARBA" id="ARBA00023270"/>
    </source>
</evidence>
<keyword evidence="7 9" id="KW-0704">Schiff base</keyword>
<keyword evidence="11" id="KW-1185">Reference proteome</keyword>
<feature type="chain" id="PRO_5044946740" description="S-adenosylmethionine decarboxylase beta chain" evidence="9">
    <location>
        <begin position="1"/>
        <end position="77"/>
    </location>
</feature>
<protein>
    <recommendedName>
        <fullName evidence="9">S-adenosylmethionine decarboxylase proenzyme</fullName>
        <shortName evidence="9">AdoMetDC</shortName>
        <shortName evidence="9">SAMDC</shortName>
        <ecNumber evidence="9">4.1.1.50</ecNumber>
    </recommendedName>
    <component>
        <recommendedName>
            <fullName evidence="9">S-adenosylmethionine decarboxylase beta chain</fullName>
        </recommendedName>
    </component>
    <component>
        <recommendedName>
            <fullName evidence="9">S-adenosylmethionine decarboxylase alpha chain</fullName>
        </recommendedName>
    </component>
</protein>
<accession>A0ABS5EUN3</accession>
<organism evidence="10 11">
    <name type="scientific">Plastoroseomonas hellenica</name>
    <dbReference type="NCBI Taxonomy" id="2687306"/>
    <lineage>
        <taxon>Bacteria</taxon>
        <taxon>Pseudomonadati</taxon>
        <taxon>Pseudomonadota</taxon>
        <taxon>Alphaproteobacteria</taxon>
        <taxon>Acetobacterales</taxon>
        <taxon>Acetobacteraceae</taxon>
        <taxon>Plastoroseomonas</taxon>
    </lineage>
</organism>
<keyword evidence="1 9" id="KW-0210">Decarboxylase</keyword>
<dbReference type="InterPro" id="IPR017716">
    <property type="entry name" value="S-AdoMet_deCOase_pro-enz"/>
</dbReference>
<keyword evidence="8 9" id="KW-0670">Pyruvate</keyword>
<evidence type="ECO:0000256" key="6">
    <source>
        <dbReference type="ARBA" id="ARBA00023239"/>
    </source>
</evidence>
<dbReference type="InterPro" id="IPR003826">
    <property type="entry name" value="AdoMetDC_fam_prok"/>
</dbReference>
<feature type="active site" description="Schiff-base intermediate with substrate; via pyruvic acid" evidence="9">
    <location>
        <position position="78"/>
    </location>
</feature>
<comment type="PTM">
    <text evidence="9">Is synthesized initially as an inactive proenzyme. Formation of the active enzyme involves a self-maturation process in which the active site pyruvoyl group is generated from an internal serine residue via an autocatalytic post-translational modification. Two non-identical subunits are generated from the proenzyme in this reaction, and the pyruvate is formed at the N-terminus of the alpha chain, which is derived from the carboxyl end of the proenzyme. The post-translation cleavage follows an unusual pathway, termed non-hydrolytic serinolysis, in which the side chain hydroxyl group of the serine supplies its oxygen atom to form the C-terminus of the beta chain, while the remainder of the serine residue undergoes an oxidative deamination to produce ammonia and the pyruvoyl group blocking the N-terminus of the alpha chain.</text>
</comment>
<keyword evidence="9" id="KW-0949">S-adenosyl-L-methionine</keyword>
<evidence type="ECO:0000313" key="11">
    <source>
        <dbReference type="Proteomes" id="UP001196870"/>
    </source>
</evidence>